<keyword evidence="5" id="KW-0449">Lipoprotein</keyword>
<comment type="similarity">
    <text evidence="1">Belongs to the MG067/MG068/MG395 family.</text>
</comment>
<gene>
    <name evidence="5" type="ORF">NCTC10119_00703</name>
</gene>
<name>A0AAV5NAN7_MYCPM</name>
<feature type="domain" description="DUF31" evidence="4">
    <location>
        <begin position="53"/>
        <end position="447"/>
    </location>
</feature>
<evidence type="ECO:0000313" key="6">
    <source>
        <dbReference type="Proteomes" id="UP000289557"/>
    </source>
</evidence>
<dbReference type="InterPro" id="IPR009003">
    <property type="entry name" value="Peptidase_S1_PA"/>
</dbReference>
<dbReference type="PRINTS" id="PR00840">
    <property type="entry name" value="Y06768FAMILY"/>
</dbReference>
<feature type="region of interest" description="Disordered" evidence="3">
    <location>
        <begin position="91"/>
        <end position="111"/>
    </location>
</feature>
<evidence type="ECO:0000256" key="2">
    <source>
        <dbReference type="ARBA" id="ARBA00022475"/>
    </source>
</evidence>
<dbReference type="SUPFAM" id="SSF50494">
    <property type="entry name" value="Trypsin-like serine proteases"/>
    <property type="match status" value="1"/>
</dbReference>
<organism evidence="5 6">
    <name type="scientific">Mycoplasmoides pneumoniae</name>
    <name type="common">Mycoplasma pneumoniae</name>
    <dbReference type="NCBI Taxonomy" id="2104"/>
    <lineage>
        <taxon>Bacteria</taxon>
        <taxon>Bacillati</taxon>
        <taxon>Mycoplasmatota</taxon>
        <taxon>Mycoplasmoidales</taxon>
        <taxon>Mycoplasmoidaceae</taxon>
        <taxon>Mycoplasmoides</taxon>
    </lineage>
</organism>
<evidence type="ECO:0000313" key="5">
    <source>
        <dbReference type="EMBL" id="VEU57425.1"/>
    </source>
</evidence>
<reference evidence="5 6" key="1">
    <citation type="submission" date="2019-01" db="EMBL/GenBank/DDBJ databases">
        <authorList>
            <consortium name="Pathogen Informatics"/>
        </authorList>
    </citation>
    <scope>NUCLEOTIDE SEQUENCE [LARGE SCALE GENOMIC DNA]</scope>
    <source>
        <strain evidence="5 6">NCTC10119</strain>
    </source>
</reference>
<keyword evidence="2" id="KW-0472">Membrane</keyword>
<proteinExistence type="inferred from homology"/>
<evidence type="ECO:0000256" key="3">
    <source>
        <dbReference type="SAM" id="MobiDB-lite"/>
    </source>
</evidence>
<evidence type="ECO:0000259" key="4">
    <source>
        <dbReference type="Pfam" id="PF01732"/>
    </source>
</evidence>
<feature type="compositionally biased region" description="Polar residues" evidence="3">
    <location>
        <begin position="97"/>
        <end position="111"/>
    </location>
</feature>
<dbReference type="RefSeq" id="WP_014325328.1">
    <property type="nucleotide sequence ID" value="NZ_AP017318.1"/>
</dbReference>
<dbReference type="EMBL" id="LR214945">
    <property type="protein sequence ID" value="VEU57425.1"/>
    <property type="molecule type" value="Genomic_DNA"/>
</dbReference>
<evidence type="ECO:0000256" key="1">
    <source>
        <dbReference type="ARBA" id="ARBA00007807"/>
    </source>
</evidence>
<keyword evidence="2" id="KW-1003">Cell membrane</keyword>
<dbReference type="Proteomes" id="UP000289557">
    <property type="component" value="Chromosome"/>
</dbReference>
<sequence>MVKVWKIGFGVFLPTALLFSACSFKDYIPTPSFRKDFSTENNFVKNKVPGKDDIYSKFYDLTFSLNFVNNQAQDFGTGWLIDWKGDENKDLSKNKEGQTASQTRSSSEQTTDQDANLFTAYIATNLHVADGLKNDQDYAPYNKDGWGQPYPYQQKTQSFLLGKYTKPNVQLVKTNYEKPEDAVIEQKLKEDSLLFIQTSTLPKTAYAAIDPVNFSYNPTRTNGFWTAGKYNVYNGGNSIGNYADFAVIEVPLVLSNPNDAKIYQEWIRPATQAYKYLGDVEGLFAKKGYRSYIQDFYHLLGYPVTKNTKSEFILGQSQGTVNHMSFSNDESNTTNTITKASLTQQPHKEQSAYVVRESGLPTLTMNVDKYTGAKGTHLVNVDQITDLSLGDGLIDFGGLSRFILQYHNVNYKQFGYGTILWDTNFAGGSSGSAIFNQNKQINSIYFGALVNVTTDRNENVGLGLGQILRAPNTFNSSHEVPYSYDLIFGDVNTTNFYAQFAKKHNTHMWSKIQSTQNGEIGFHKNSKTGQQRH</sequence>
<dbReference type="PROSITE" id="PS51257">
    <property type="entry name" value="PROKAR_LIPOPROTEIN"/>
    <property type="match status" value="1"/>
</dbReference>
<dbReference type="InterPro" id="IPR022381">
    <property type="entry name" value="Uncharacterised_MG067"/>
</dbReference>
<dbReference type="InterPro" id="IPR022382">
    <property type="entry name" value="Mycoplasma_peptidase_DUF31"/>
</dbReference>
<protein>
    <submittedName>
        <fullName evidence="5">Lipoprotein</fullName>
    </submittedName>
</protein>
<accession>A0AAV5NAN7</accession>
<dbReference type="GeneID" id="66609275"/>
<dbReference type="Pfam" id="PF01732">
    <property type="entry name" value="Mycop_pep_DUF31"/>
    <property type="match status" value="1"/>
</dbReference>
<dbReference type="AlphaFoldDB" id="A0AAV5NAN7"/>